<evidence type="ECO:0000256" key="1">
    <source>
        <dbReference type="ARBA" id="ARBA00005721"/>
    </source>
</evidence>
<dbReference type="Pfam" id="PF03780">
    <property type="entry name" value="Asp23"/>
    <property type="match status" value="1"/>
</dbReference>
<accession>A0ABU2NXG2</accession>
<sequence length="128" mass="13423">MTRPQQPAERVVPPTERGATRIADRAVAKVAAQAAREALRAGPDAATLPVGGGTVPRSGVDVRGDVARVRLSVELGYPSDIGAQCGAVRRQVTARVGELTGMQVSDVTVRVDRLHSAHLRGDGLGRVR</sequence>
<gene>
    <name evidence="2" type="ORF">RM572_23275</name>
</gene>
<keyword evidence="3" id="KW-1185">Reference proteome</keyword>
<comment type="caution">
    <text evidence="2">The sequence shown here is derived from an EMBL/GenBank/DDBJ whole genome shotgun (WGS) entry which is preliminary data.</text>
</comment>
<reference evidence="3" key="1">
    <citation type="submission" date="2023-07" db="EMBL/GenBank/DDBJ databases">
        <title>30 novel species of actinomycetes from the DSMZ collection.</title>
        <authorList>
            <person name="Nouioui I."/>
        </authorList>
    </citation>
    <scope>NUCLEOTIDE SEQUENCE [LARGE SCALE GENOMIC DNA]</scope>
    <source>
        <strain evidence="3">DSM 42041</strain>
    </source>
</reference>
<evidence type="ECO:0000313" key="2">
    <source>
        <dbReference type="EMBL" id="MDT0381686.1"/>
    </source>
</evidence>
<dbReference type="EMBL" id="JAVREQ010000025">
    <property type="protein sequence ID" value="MDT0381686.1"/>
    <property type="molecule type" value="Genomic_DNA"/>
</dbReference>
<name>A0ABU2NXG2_9ACTN</name>
<comment type="similarity">
    <text evidence="1">Belongs to the asp23 family.</text>
</comment>
<dbReference type="InterPro" id="IPR005531">
    <property type="entry name" value="Asp23"/>
</dbReference>
<evidence type="ECO:0000313" key="3">
    <source>
        <dbReference type="Proteomes" id="UP001183414"/>
    </source>
</evidence>
<dbReference type="RefSeq" id="WP_311675368.1">
    <property type="nucleotide sequence ID" value="NZ_JAVREQ010000025.1"/>
</dbReference>
<protein>
    <submittedName>
        <fullName evidence="2">Asp23/Gls24 family envelope stress response protein</fullName>
    </submittedName>
</protein>
<organism evidence="2 3">
    <name type="scientific">Streptomyces hazeniae</name>
    <dbReference type="NCBI Taxonomy" id="3075538"/>
    <lineage>
        <taxon>Bacteria</taxon>
        <taxon>Bacillati</taxon>
        <taxon>Actinomycetota</taxon>
        <taxon>Actinomycetes</taxon>
        <taxon>Kitasatosporales</taxon>
        <taxon>Streptomycetaceae</taxon>
        <taxon>Streptomyces</taxon>
    </lineage>
</organism>
<proteinExistence type="inferred from homology"/>
<dbReference type="Proteomes" id="UP001183414">
    <property type="component" value="Unassembled WGS sequence"/>
</dbReference>